<protein>
    <submittedName>
        <fullName evidence="1">Uncharacterized protein</fullName>
    </submittedName>
</protein>
<accession>A0A1Y2FB32</accession>
<evidence type="ECO:0000313" key="1">
    <source>
        <dbReference type="EMBL" id="ORY80654.1"/>
    </source>
</evidence>
<name>A0A1Y2FB32_9FUNG</name>
<evidence type="ECO:0000313" key="2">
    <source>
        <dbReference type="Proteomes" id="UP000193920"/>
    </source>
</evidence>
<proteinExistence type="predicted"/>
<organism evidence="1 2">
    <name type="scientific">Neocallimastix californiae</name>
    <dbReference type="NCBI Taxonomy" id="1754190"/>
    <lineage>
        <taxon>Eukaryota</taxon>
        <taxon>Fungi</taxon>
        <taxon>Fungi incertae sedis</taxon>
        <taxon>Chytridiomycota</taxon>
        <taxon>Chytridiomycota incertae sedis</taxon>
        <taxon>Neocallimastigomycetes</taxon>
        <taxon>Neocallimastigales</taxon>
        <taxon>Neocallimastigaceae</taxon>
        <taxon>Neocallimastix</taxon>
    </lineage>
</organism>
<reference evidence="1 2" key="1">
    <citation type="submission" date="2016-08" db="EMBL/GenBank/DDBJ databases">
        <title>A Parts List for Fungal Cellulosomes Revealed by Comparative Genomics.</title>
        <authorList>
            <consortium name="DOE Joint Genome Institute"/>
            <person name="Haitjema C.H."/>
            <person name="Gilmore S.P."/>
            <person name="Henske J.K."/>
            <person name="Solomon K.V."/>
            <person name="De Groot R."/>
            <person name="Kuo A."/>
            <person name="Mondo S.J."/>
            <person name="Salamov A.A."/>
            <person name="Labutti K."/>
            <person name="Zhao Z."/>
            <person name="Chiniquy J."/>
            <person name="Barry K."/>
            <person name="Brewer H.M."/>
            <person name="Purvine S.O."/>
            <person name="Wright A.T."/>
            <person name="Boxma B."/>
            <person name="Van Alen T."/>
            <person name="Hackstein J.H."/>
            <person name="Baker S.E."/>
            <person name="Grigoriev I.V."/>
            <person name="O'Malley M.A."/>
        </authorList>
    </citation>
    <scope>NUCLEOTIDE SEQUENCE [LARGE SCALE GENOMIC DNA]</scope>
    <source>
        <strain evidence="1 2">G1</strain>
    </source>
</reference>
<dbReference type="Proteomes" id="UP000193920">
    <property type="component" value="Unassembled WGS sequence"/>
</dbReference>
<comment type="caution">
    <text evidence="1">The sequence shown here is derived from an EMBL/GenBank/DDBJ whole genome shotgun (WGS) entry which is preliminary data.</text>
</comment>
<gene>
    <name evidence="1" type="ORF">LY90DRAFT_30033</name>
</gene>
<dbReference type="EMBL" id="MCOG01000012">
    <property type="protein sequence ID" value="ORY80654.1"/>
    <property type="molecule type" value="Genomic_DNA"/>
</dbReference>
<sequence>MLTINTSECSEMSTISKFQNPSYYYVFKINNEIQIQELLKELVNIIQQTNSQNYQLLIQTLYYILRRSNMIVKYNYKPNKVYLSSDIKRSDLADFNYLFILNKQILFKLNYNTFEELLKNNNKLQFITYYLNLNQYIPDQAIYTSNNKYELLLVRSKLNRNEETKKYAMTQ</sequence>
<dbReference type="AlphaFoldDB" id="A0A1Y2FB32"/>
<keyword evidence="2" id="KW-1185">Reference proteome</keyword>